<feature type="region of interest" description="Disordered" evidence="6">
    <location>
        <begin position="1"/>
        <end position="39"/>
    </location>
</feature>
<evidence type="ECO:0000256" key="3">
    <source>
        <dbReference type="ARBA" id="ARBA00022833"/>
    </source>
</evidence>
<keyword evidence="2 4" id="KW-0863">Zinc-finger</keyword>
<comment type="caution">
    <text evidence="9">The sequence shown here is derived from an EMBL/GenBank/DDBJ whole genome shotgun (WGS) entry which is preliminary data.</text>
</comment>
<evidence type="ECO:0000256" key="5">
    <source>
        <dbReference type="SAM" id="Coils"/>
    </source>
</evidence>
<dbReference type="InterPro" id="IPR043145">
    <property type="entry name" value="Znf_ZZ_sf"/>
</dbReference>
<accession>A0ABR2W1D6</accession>
<dbReference type="Gene3D" id="1.10.10.60">
    <property type="entry name" value="Homeodomain-like"/>
    <property type="match status" value="1"/>
</dbReference>
<gene>
    <name evidence="9" type="ORF">K7432_006873</name>
</gene>
<feature type="domain" description="HTH myb-type" evidence="8">
    <location>
        <begin position="227"/>
        <end position="281"/>
    </location>
</feature>
<dbReference type="SUPFAM" id="SSF57850">
    <property type="entry name" value="RING/U-box"/>
    <property type="match status" value="1"/>
</dbReference>
<dbReference type="InterPro" id="IPR037830">
    <property type="entry name" value="ZZZ3"/>
</dbReference>
<dbReference type="Pfam" id="PF00249">
    <property type="entry name" value="Myb_DNA-binding"/>
    <property type="match status" value="1"/>
</dbReference>
<proteinExistence type="predicted"/>
<protein>
    <recommendedName>
        <fullName evidence="11">ZZ-type zinc finger-containing protein 3</fullName>
    </recommendedName>
</protein>
<dbReference type="SUPFAM" id="SSF46689">
    <property type="entry name" value="Homeodomain-like"/>
    <property type="match status" value="1"/>
</dbReference>
<evidence type="ECO:0000256" key="1">
    <source>
        <dbReference type="ARBA" id="ARBA00022723"/>
    </source>
</evidence>
<keyword evidence="10" id="KW-1185">Reference proteome</keyword>
<dbReference type="InterPro" id="IPR000433">
    <property type="entry name" value="Znf_ZZ"/>
</dbReference>
<dbReference type="InterPro" id="IPR017930">
    <property type="entry name" value="Myb_dom"/>
</dbReference>
<feature type="region of interest" description="Disordered" evidence="6">
    <location>
        <begin position="289"/>
        <end position="382"/>
    </location>
</feature>
<evidence type="ECO:0000313" key="10">
    <source>
        <dbReference type="Proteomes" id="UP001479436"/>
    </source>
</evidence>
<dbReference type="InterPro" id="IPR009057">
    <property type="entry name" value="Homeodomain-like_sf"/>
</dbReference>
<dbReference type="InterPro" id="IPR001005">
    <property type="entry name" value="SANT/Myb"/>
</dbReference>
<keyword evidence="1" id="KW-0479">Metal-binding</keyword>
<name>A0ABR2W1D6_9FUNG</name>
<feature type="coiled-coil region" evidence="5">
    <location>
        <begin position="62"/>
        <end position="89"/>
    </location>
</feature>
<evidence type="ECO:0000313" key="9">
    <source>
        <dbReference type="EMBL" id="KAK9712825.1"/>
    </source>
</evidence>
<dbReference type="CDD" id="cd00167">
    <property type="entry name" value="SANT"/>
    <property type="match status" value="1"/>
</dbReference>
<dbReference type="Proteomes" id="UP001479436">
    <property type="component" value="Unassembled WGS sequence"/>
</dbReference>
<feature type="compositionally biased region" description="Polar residues" evidence="6">
    <location>
        <begin position="7"/>
        <end position="21"/>
    </location>
</feature>
<keyword evidence="3" id="KW-0862">Zinc</keyword>
<dbReference type="Gene3D" id="3.30.60.90">
    <property type="match status" value="1"/>
</dbReference>
<reference evidence="9 10" key="1">
    <citation type="submission" date="2023-04" db="EMBL/GenBank/DDBJ databases">
        <title>Genome of Basidiobolus ranarum AG-B5.</title>
        <authorList>
            <person name="Stajich J.E."/>
            <person name="Carter-House D."/>
            <person name="Gryganskyi A."/>
        </authorList>
    </citation>
    <scope>NUCLEOTIDE SEQUENCE [LARGE SCALE GENOMIC DNA]</scope>
    <source>
        <strain evidence="9 10">AG-B5</strain>
    </source>
</reference>
<feature type="compositionally biased region" description="Low complexity" evidence="6">
    <location>
        <begin position="355"/>
        <end position="371"/>
    </location>
</feature>
<dbReference type="PANTHER" id="PTHR22705">
    <property type="entry name" value="ZINC FINGER, ZZ DOMAIN CONTAINING 3"/>
    <property type="match status" value="1"/>
</dbReference>
<dbReference type="SMART" id="SM00291">
    <property type="entry name" value="ZnF_ZZ"/>
    <property type="match status" value="1"/>
</dbReference>
<feature type="domain" description="ZZ-type" evidence="7">
    <location>
        <begin position="383"/>
        <end position="443"/>
    </location>
</feature>
<evidence type="ECO:0000256" key="2">
    <source>
        <dbReference type="ARBA" id="ARBA00022771"/>
    </source>
</evidence>
<sequence>MPRLSGNIYTQTNEVNSTENVTEGPPRKRRRNTAKVPEEPVTLNAEQVLKGNDDYLLITSAMDVLKHQLDQARKDIGRLSELKEKALSDPIKFVTQLRERKNEKPPKLQRVVAIPTIDLDKYVSRVRRGTQDISLNFSPLERPPLYKSILSSSNVQLPTEGTKSTSASKASSPTSIEIESKHDIKQEELNEYFPQTEMPTPEIKFQKRNLSVKDELDSGDKPMSFNQPWSDEEQARLVAYLDEFPEEPIQSQRFLKISKALGTRTPKQVASRVQKYFIKLAKAGLPVPGRMPNMAIYNKPPASVRKPIEKKKSPPPKKQKAESRPGYSNRYSGAQYLSGPITPTVLMSDDDEAAETPSRRAPPAARKSAPKTSPPAAPSSNAHHGYKCDNCLIEPIVGSRWTCTDCDEDHQVDLCNSCHSSGDFQNDHHDPSHAFQKVTLGEESYYYQDNDYNEQPAGEYSYLVM</sequence>
<keyword evidence="5" id="KW-0175">Coiled coil</keyword>
<evidence type="ECO:0000259" key="8">
    <source>
        <dbReference type="PROSITE" id="PS51294"/>
    </source>
</evidence>
<organism evidence="9 10">
    <name type="scientific">Basidiobolus ranarum</name>
    <dbReference type="NCBI Taxonomy" id="34480"/>
    <lineage>
        <taxon>Eukaryota</taxon>
        <taxon>Fungi</taxon>
        <taxon>Fungi incertae sedis</taxon>
        <taxon>Zoopagomycota</taxon>
        <taxon>Entomophthoromycotina</taxon>
        <taxon>Basidiobolomycetes</taxon>
        <taxon>Basidiobolales</taxon>
        <taxon>Basidiobolaceae</taxon>
        <taxon>Basidiobolus</taxon>
    </lineage>
</organism>
<evidence type="ECO:0000259" key="7">
    <source>
        <dbReference type="PROSITE" id="PS50135"/>
    </source>
</evidence>
<dbReference type="Pfam" id="PF00569">
    <property type="entry name" value="ZZ"/>
    <property type="match status" value="1"/>
</dbReference>
<dbReference type="EMBL" id="JASJQH010007195">
    <property type="protein sequence ID" value="KAK9712825.1"/>
    <property type="molecule type" value="Genomic_DNA"/>
</dbReference>
<dbReference type="SMART" id="SM00717">
    <property type="entry name" value="SANT"/>
    <property type="match status" value="1"/>
</dbReference>
<dbReference type="PROSITE" id="PS51294">
    <property type="entry name" value="HTH_MYB"/>
    <property type="match status" value="1"/>
</dbReference>
<dbReference type="PANTHER" id="PTHR22705:SF0">
    <property type="entry name" value="ZZ-TYPE ZINC FINGER-CONTAINING PROTEIN 3"/>
    <property type="match status" value="1"/>
</dbReference>
<evidence type="ECO:0000256" key="6">
    <source>
        <dbReference type="SAM" id="MobiDB-lite"/>
    </source>
</evidence>
<evidence type="ECO:0000256" key="4">
    <source>
        <dbReference type="PROSITE-ProRule" id="PRU00228"/>
    </source>
</evidence>
<evidence type="ECO:0008006" key="11">
    <source>
        <dbReference type="Google" id="ProtNLM"/>
    </source>
</evidence>
<dbReference type="CDD" id="cd02249">
    <property type="entry name" value="ZZ"/>
    <property type="match status" value="1"/>
</dbReference>
<dbReference type="PROSITE" id="PS50135">
    <property type="entry name" value="ZF_ZZ_2"/>
    <property type="match status" value="1"/>
</dbReference>